<dbReference type="AlphaFoldDB" id="A0A7T4TY20"/>
<evidence type="ECO:0000313" key="3">
    <source>
        <dbReference type="Proteomes" id="UP000596130"/>
    </source>
</evidence>
<gene>
    <name evidence="2" type="ORF">I8755_16510</name>
</gene>
<keyword evidence="1" id="KW-1133">Transmembrane helix</keyword>
<proteinExistence type="predicted"/>
<keyword evidence="1" id="KW-0472">Membrane</keyword>
<evidence type="ECO:0000313" key="2">
    <source>
        <dbReference type="EMBL" id="QQC89835.1"/>
    </source>
</evidence>
<evidence type="ECO:0000256" key="1">
    <source>
        <dbReference type="SAM" id="Phobius"/>
    </source>
</evidence>
<protein>
    <submittedName>
        <fullName evidence="2">Uncharacterized protein</fullName>
    </submittedName>
</protein>
<organism evidence="2 3">
    <name type="scientific">Streptomyces alfalfae</name>
    <dbReference type="NCBI Taxonomy" id="1642299"/>
    <lineage>
        <taxon>Bacteria</taxon>
        <taxon>Bacillati</taxon>
        <taxon>Actinomycetota</taxon>
        <taxon>Actinomycetes</taxon>
        <taxon>Kitasatosporales</taxon>
        <taxon>Streptomycetaceae</taxon>
        <taxon>Streptomyces</taxon>
    </lineage>
</organism>
<dbReference type="EMBL" id="CP065959">
    <property type="protein sequence ID" value="QQC89835.1"/>
    <property type="molecule type" value="Genomic_DNA"/>
</dbReference>
<feature type="transmembrane region" description="Helical" evidence="1">
    <location>
        <begin position="21"/>
        <end position="52"/>
    </location>
</feature>
<keyword evidence="1" id="KW-0812">Transmembrane</keyword>
<accession>A0A7T4TY20</accession>
<dbReference type="RefSeq" id="WP_198502900.1">
    <property type="nucleotide sequence ID" value="NZ_CP065959.1"/>
</dbReference>
<dbReference type="Proteomes" id="UP000596130">
    <property type="component" value="Chromosome"/>
</dbReference>
<name>A0A7T4TY20_9ACTN</name>
<reference evidence="2 3" key="1">
    <citation type="submission" date="2020-12" db="EMBL/GenBank/DDBJ databases">
        <title>Identification and biosynthesis of polyene macrolides produced by Streptomyces alfalfae Men-myco-93-63.</title>
        <authorList>
            <person name="Liu D."/>
            <person name="Li Y."/>
            <person name="Liu L."/>
            <person name="Han X."/>
            <person name="Shen F."/>
        </authorList>
    </citation>
    <scope>NUCLEOTIDE SEQUENCE [LARGE SCALE GENOMIC DNA]</scope>
    <source>
        <strain evidence="2 3">Men-myco-93-63</strain>
    </source>
</reference>
<sequence length="59" mass="5537">MGRLRLTRAARAKAGVLAGGAMAASGAGLGLGLATGLVVGGILLVAYCLLLADTDGGGP</sequence>